<dbReference type="SMART" id="SM00055">
    <property type="entry name" value="FCH"/>
    <property type="match status" value="1"/>
</dbReference>
<dbReference type="PROSITE" id="PS50186">
    <property type="entry name" value="DEP"/>
    <property type="match status" value="1"/>
</dbReference>
<evidence type="ECO:0008006" key="7">
    <source>
        <dbReference type="Google" id="ProtNLM"/>
    </source>
</evidence>
<dbReference type="GO" id="GO:0000935">
    <property type="term" value="C:division septum"/>
    <property type="evidence" value="ECO:0007669"/>
    <property type="project" value="TreeGrafter"/>
</dbReference>
<accession>A0A9P6YL24</accession>
<dbReference type="PANTHER" id="PTHR23065:SF17">
    <property type="entry name" value="RHO-GTPASE-ACTIVATING PROTEIN RGD2"/>
    <property type="match status" value="1"/>
</dbReference>
<dbReference type="SMART" id="SM00324">
    <property type="entry name" value="RhoGAP"/>
    <property type="match status" value="1"/>
</dbReference>
<evidence type="ECO:0000259" key="4">
    <source>
        <dbReference type="PROSITE" id="PS51741"/>
    </source>
</evidence>
<dbReference type="InterPro" id="IPR008936">
    <property type="entry name" value="Rho_GTPase_activation_prot"/>
</dbReference>
<dbReference type="Proteomes" id="UP000717996">
    <property type="component" value="Unassembled WGS sequence"/>
</dbReference>
<dbReference type="SUPFAM" id="SSF103657">
    <property type="entry name" value="BAR/IMD domain-like"/>
    <property type="match status" value="1"/>
</dbReference>
<dbReference type="GO" id="GO:0007264">
    <property type="term" value="P:small GTPase-mediated signal transduction"/>
    <property type="evidence" value="ECO:0007669"/>
    <property type="project" value="TreeGrafter"/>
</dbReference>
<dbReference type="SUPFAM" id="SSF46785">
    <property type="entry name" value="Winged helix' DNA-binding domain"/>
    <property type="match status" value="1"/>
</dbReference>
<dbReference type="Gene3D" id="1.10.555.10">
    <property type="entry name" value="Rho GTPase activation protein"/>
    <property type="match status" value="1"/>
</dbReference>
<gene>
    <name evidence="5" type="ORF">G6F51_001922</name>
</gene>
<dbReference type="GO" id="GO:0005737">
    <property type="term" value="C:cytoplasm"/>
    <property type="evidence" value="ECO:0007669"/>
    <property type="project" value="TreeGrafter"/>
</dbReference>
<dbReference type="PROSITE" id="PS51741">
    <property type="entry name" value="F_BAR"/>
    <property type="match status" value="1"/>
</dbReference>
<feature type="domain" description="DEP" evidence="2">
    <location>
        <begin position="198"/>
        <end position="278"/>
    </location>
</feature>
<dbReference type="Gene3D" id="1.20.1270.60">
    <property type="entry name" value="Arfaptin homology (AH) domain/BAR domain"/>
    <property type="match status" value="2"/>
</dbReference>
<proteinExistence type="predicted"/>
<dbReference type="GO" id="GO:0005096">
    <property type="term" value="F:GTPase activator activity"/>
    <property type="evidence" value="ECO:0007669"/>
    <property type="project" value="TreeGrafter"/>
</dbReference>
<feature type="domain" description="F-BAR" evidence="4">
    <location>
        <begin position="2"/>
        <end position="369"/>
    </location>
</feature>
<dbReference type="PANTHER" id="PTHR23065">
    <property type="entry name" value="PROLINE-SERINE-THREONINE PHOSPHATASE INTERACTING PROTEIN 1"/>
    <property type="match status" value="1"/>
</dbReference>
<dbReference type="InterPro" id="IPR031160">
    <property type="entry name" value="F_BAR_dom"/>
</dbReference>
<dbReference type="Pfam" id="PF00620">
    <property type="entry name" value="RhoGAP"/>
    <property type="match status" value="1"/>
</dbReference>
<evidence type="ECO:0000313" key="6">
    <source>
        <dbReference type="Proteomes" id="UP000717996"/>
    </source>
</evidence>
<dbReference type="GO" id="GO:0005886">
    <property type="term" value="C:plasma membrane"/>
    <property type="evidence" value="ECO:0007669"/>
    <property type="project" value="TreeGrafter"/>
</dbReference>
<comment type="caution">
    <text evidence="5">The sequence shown here is derived from an EMBL/GenBank/DDBJ whole genome shotgun (WGS) entry which is preliminary data.</text>
</comment>
<dbReference type="InterPro" id="IPR000198">
    <property type="entry name" value="RhoGAP_dom"/>
</dbReference>
<dbReference type="InterPro" id="IPR000591">
    <property type="entry name" value="DEP_dom"/>
</dbReference>
<evidence type="ECO:0000259" key="2">
    <source>
        <dbReference type="PROSITE" id="PS50186"/>
    </source>
</evidence>
<dbReference type="OrthoDB" id="2155291at2759"/>
<dbReference type="OMA" id="WSQKQPE"/>
<dbReference type="InterPro" id="IPR001060">
    <property type="entry name" value="FCH_dom"/>
</dbReference>
<sequence>MPHFKNSFWSQKQPGSTLPDFQSGFTVLHQKLTQSKVENEELLTFFKDRIAHEESYATKLVEQSKVSFKSSGFGRDEGATLKSCFGKLKESAGHVGGKHRETAAAMNSQVLKPLQDFHEEYKRNVVHSKLAIESMLKQFDGLVKETEKARYAYHKKCREKEMAPKSTVTAATEGTPSTLQLGNQIMVQSELEELVRRMKKEITVQDYKVPILGTYKYTSTGEDIAVWLQHNLPQCKDSPAMADVVGQQLIQPYNILRLVGQRGSRFTASSSCYYQWRSEDDMDEVEKANELYHGFVRKLDQMRMAIEGAMFAHLNEMEQLELKRISYLKQRVEAFIHCLELSQHQEIENMKVFHESLKPDQDIQYIIQQYTVSGFSPKAILYDNYHHGVYKDQVFGVPLEELGKASENKVPQFISTLLAAIQQGSDTLAENKDQVWITPCALDRVHAACLELNGPQGLLTVEMLSKYEPALLVAILRYFLLELPDCIMTYEMYEPVKTILSGNEESRLASSCNLISTLPDAHFFTLKAIVNHLQPIVQNTSSDIVHAICQSLGPNILRPKSESYTTLNSKIPVQWMHFLLEQDLFSESTLKLHAESEKRRQAKPIVVSKEEKKNANSLMSLIVDENKWSSVMGVFQRNQSSSPTSSVASPTVEPKSSISLSFGSTVITQSPPQSPKLVMFDGEDIFNDKVEDTSFFDDDD</sequence>
<dbReference type="InterPro" id="IPR027267">
    <property type="entry name" value="AH/BAR_dom_sf"/>
</dbReference>
<name>A0A9P6YL24_RHIOR</name>
<evidence type="ECO:0000259" key="3">
    <source>
        <dbReference type="PROSITE" id="PS50238"/>
    </source>
</evidence>
<feature type="domain" description="Rho-GAP" evidence="3">
    <location>
        <begin position="397"/>
        <end position="587"/>
    </location>
</feature>
<evidence type="ECO:0000256" key="1">
    <source>
        <dbReference type="PROSITE-ProRule" id="PRU01077"/>
    </source>
</evidence>
<dbReference type="Pfam" id="PF00611">
    <property type="entry name" value="FCH"/>
    <property type="match status" value="1"/>
</dbReference>
<evidence type="ECO:0000313" key="5">
    <source>
        <dbReference type="EMBL" id="KAG1551308.1"/>
    </source>
</evidence>
<protein>
    <recommendedName>
        <fullName evidence="7">Rho-GAP domain-containing protein</fullName>
    </recommendedName>
</protein>
<dbReference type="InterPro" id="IPR036390">
    <property type="entry name" value="WH_DNA-bd_sf"/>
</dbReference>
<organism evidence="5 6">
    <name type="scientific">Rhizopus oryzae</name>
    <name type="common">Mucormycosis agent</name>
    <name type="synonym">Rhizopus arrhizus var. delemar</name>
    <dbReference type="NCBI Taxonomy" id="64495"/>
    <lineage>
        <taxon>Eukaryota</taxon>
        <taxon>Fungi</taxon>
        <taxon>Fungi incertae sedis</taxon>
        <taxon>Mucoromycota</taxon>
        <taxon>Mucoromycotina</taxon>
        <taxon>Mucoromycetes</taxon>
        <taxon>Mucorales</taxon>
        <taxon>Mucorineae</taxon>
        <taxon>Rhizopodaceae</taxon>
        <taxon>Rhizopus</taxon>
    </lineage>
</organism>
<dbReference type="GO" id="GO:0007010">
    <property type="term" value="P:cytoskeleton organization"/>
    <property type="evidence" value="ECO:0007669"/>
    <property type="project" value="TreeGrafter"/>
</dbReference>
<dbReference type="SUPFAM" id="SSF48350">
    <property type="entry name" value="GTPase activation domain, GAP"/>
    <property type="match status" value="1"/>
</dbReference>
<dbReference type="EMBL" id="JAANIT010000155">
    <property type="protein sequence ID" value="KAG1551308.1"/>
    <property type="molecule type" value="Genomic_DNA"/>
</dbReference>
<dbReference type="PROSITE" id="PS50238">
    <property type="entry name" value="RHOGAP"/>
    <property type="match status" value="1"/>
</dbReference>
<keyword evidence="1" id="KW-0175">Coiled coil</keyword>
<dbReference type="AlphaFoldDB" id="A0A9P6YL24"/>
<reference evidence="5" key="1">
    <citation type="journal article" date="2020" name="Microb. Genom.">
        <title>Genetic diversity of clinical and environmental Mucorales isolates obtained from an investigation of mucormycosis cases among solid organ transplant recipients.</title>
        <authorList>
            <person name="Nguyen M.H."/>
            <person name="Kaul D."/>
            <person name="Muto C."/>
            <person name="Cheng S.J."/>
            <person name="Richter R.A."/>
            <person name="Bruno V.M."/>
            <person name="Liu G."/>
            <person name="Beyhan S."/>
            <person name="Sundermann A.J."/>
            <person name="Mounaud S."/>
            <person name="Pasculle A.W."/>
            <person name="Nierman W.C."/>
            <person name="Driscoll E."/>
            <person name="Cumbie R."/>
            <person name="Clancy C.J."/>
            <person name="Dupont C.L."/>
        </authorList>
    </citation>
    <scope>NUCLEOTIDE SEQUENCE</scope>
    <source>
        <strain evidence="5">GL16</strain>
    </source>
</reference>